<name>A0ABS9TE77_9PSEU</name>
<organism evidence="2 3">
    <name type="scientific">Pseudonocardia alaniniphila</name>
    <dbReference type="NCBI Taxonomy" id="75291"/>
    <lineage>
        <taxon>Bacteria</taxon>
        <taxon>Bacillati</taxon>
        <taxon>Actinomycetota</taxon>
        <taxon>Actinomycetes</taxon>
        <taxon>Pseudonocardiales</taxon>
        <taxon>Pseudonocardiaceae</taxon>
        <taxon>Pseudonocardia</taxon>
    </lineage>
</organism>
<dbReference type="PRINTS" id="PR00111">
    <property type="entry name" value="ABHYDROLASE"/>
</dbReference>
<dbReference type="Pfam" id="PF12697">
    <property type="entry name" value="Abhydrolase_6"/>
    <property type="match status" value="1"/>
</dbReference>
<protein>
    <submittedName>
        <fullName evidence="2">Alpha/beta hydrolase</fullName>
    </submittedName>
</protein>
<dbReference type="EMBL" id="JAKXMK010000011">
    <property type="protein sequence ID" value="MCH6166861.1"/>
    <property type="molecule type" value="Genomic_DNA"/>
</dbReference>
<keyword evidence="3" id="KW-1185">Reference proteome</keyword>
<dbReference type="SUPFAM" id="SSF53474">
    <property type="entry name" value="alpha/beta-Hydrolases"/>
    <property type="match status" value="1"/>
</dbReference>
<reference evidence="2 3" key="1">
    <citation type="submission" date="2022-03" db="EMBL/GenBank/DDBJ databases">
        <title>Pseudonocardia alaer sp. nov., a novel actinomycete isolated from reed forest soil.</title>
        <authorList>
            <person name="Wang L."/>
        </authorList>
    </citation>
    <scope>NUCLEOTIDE SEQUENCE [LARGE SCALE GENOMIC DNA]</scope>
    <source>
        <strain evidence="2 3">Y-16303</strain>
    </source>
</reference>
<sequence>MRRRMLTSDGLQLAVVEFGGQGTPIVVLHGLMGRATTWWPVAQWLVAHGRVLGLDARGHGRSEARAPWTTERMTADVAELLGEVGPAVVVGHSMGGLHGLVLAARHPELVRALVVEDMGVDFRGRSAEDAQAWFGALPQPFPSLAAVRRAFGWPRPEFGDYMAECVEERLDGYHLLAQVEYATAIAAEWAELDHWDALAAVRCPVLLVEAEDSIVPAGQMTEMARRMAAADHVRIPGTGHLVQSGDPEAYRSAVESFLSTHM</sequence>
<dbReference type="InterPro" id="IPR000073">
    <property type="entry name" value="AB_hydrolase_1"/>
</dbReference>
<dbReference type="RefSeq" id="WP_241036889.1">
    <property type="nucleotide sequence ID" value="NZ_BAAAJF010000036.1"/>
</dbReference>
<dbReference type="InterPro" id="IPR029058">
    <property type="entry name" value="AB_hydrolase_fold"/>
</dbReference>
<dbReference type="PANTHER" id="PTHR43194">
    <property type="entry name" value="HYDROLASE ALPHA/BETA FOLD FAMILY"/>
    <property type="match status" value="1"/>
</dbReference>
<comment type="caution">
    <text evidence="2">The sequence shown here is derived from an EMBL/GenBank/DDBJ whole genome shotgun (WGS) entry which is preliminary data.</text>
</comment>
<evidence type="ECO:0000313" key="2">
    <source>
        <dbReference type="EMBL" id="MCH6166861.1"/>
    </source>
</evidence>
<proteinExistence type="predicted"/>
<dbReference type="GO" id="GO:0016787">
    <property type="term" value="F:hydrolase activity"/>
    <property type="evidence" value="ECO:0007669"/>
    <property type="project" value="UniProtKB-KW"/>
</dbReference>
<feature type="domain" description="AB hydrolase-1" evidence="1">
    <location>
        <begin position="25"/>
        <end position="251"/>
    </location>
</feature>
<evidence type="ECO:0000313" key="3">
    <source>
        <dbReference type="Proteomes" id="UP001299970"/>
    </source>
</evidence>
<gene>
    <name evidence="2" type="ORF">MMF94_14320</name>
</gene>
<keyword evidence="2" id="KW-0378">Hydrolase</keyword>
<evidence type="ECO:0000259" key="1">
    <source>
        <dbReference type="Pfam" id="PF12697"/>
    </source>
</evidence>
<dbReference type="InterPro" id="IPR050228">
    <property type="entry name" value="Carboxylesterase_BioH"/>
</dbReference>
<dbReference type="Proteomes" id="UP001299970">
    <property type="component" value="Unassembled WGS sequence"/>
</dbReference>
<dbReference type="Gene3D" id="3.40.50.1820">
    <property type="entry name" value="alpha/beta hydrolase"/>
    <property type="match status" value="1"/>
</dbReference>
<accession>A0ABS9TE77</accession>
<dbReference type="PANTHER" id="PTHR43194:SF2">
    <property type="entry name" value="PEROXISOMAL MEMBRANE PROTEIN LPX1"/>
    <property type="match status" value="1"/>
</dbReference>